<name>A0ABP2K211_9LIST</name>
<keyword evidence="8" id="KW-1185">Reference proteome</keyword>
<keyword evidence="5" id="KW-0449">Lipoprotein</keyword>
<keyword evidence="4" id="KW-0564">Palmitate</keyword>
<evidence type="ECO:0000313" key="8">
    <source>
        <dbReference type="Proteomes" id="UP000003412"/>
    </source>
</evidence>
<evidence type="ECO:0000313" key="7">
    <source>
        <dbReference type="EMBL" id="EFR89074.1"/>
    </source>
</evidence>
<feature type="non-terminal residue" evidence="7">
    <location>
        <position position="120"/>
    </location>
</feature>
<dbReference type="InterPro" id="IPR050490">
    <property type="entry name" value="Bact_solute-bd_prot1"/>
</dbReference>
<dbReference type="EMBL" id="ADXF01000146">
    <property type="protein sequence ID" value="EFR89074.1"/>
    <property type="molecule type" value="Genomic_DNA"/>
</dbReference>
<keyword evidence="2 6" id="KW-0732">Signal</keyword>
<dbReference type="PROSITE" id="PS51257">
    <property type="entry name" value="PROKAR_LIPOPROTEIN"/>
    <property type="match status" value="1"/>
</dbReference>
<dbReference type="PANTHER" id="PTHR43649:SF33">
    <property type="entry name" value="POLYGALACTURONAN_RHAMNOGALACTURONAN-BINDING PROTEIN YTCQ"/>
    <property type="match status" value="1"/>
</dbReference>
<sequence>MKKGLLLLMVVVLSVFGLTACGGGSSSDKTEITYYQFSAPADGKALDKMVKEFEKQNPDIKVNVQTIAFNDYFTKLQTQIAGGDAPDAFELNYETFMQYAEKGVLADLTSYIEKDKDFDP</sequence>
<dbReference type="Gene3D" id="3.40.190.10">
    <property type="entry name" value="Periplasmic binding protein-like II"/>
    <property type="match status" value="1"/>
</dbReference>
<reference evidence="7 8" key="1">
    <citation type="journal article" date="2010" name="Microbiol. Resour. Announc.">
        <title>Comparative genomics of the bacterial genus Listeria: Genome evolution is characterized by limited gene acquisition and limited gene loss.</title>
        <authorList>
            <person name="den Bakker H.C."/>
            <person name="Cummings C.A."/>
            <person name="Ferreira V."/>
            <person name="Vatta P."/>
            <person name="Orsi R.H."/>
            <person name="Degoricija L."/>
            <person name="Barker M."/>
            <person name="Petrauskene O."/>
            <person name="Furtado M.R."/>
            <person name="Wiedmann M."/>
        </authorList>
    </citation>
    <scope>NUCLEOTIDE SEQUENCE [LARGE SCALE GENOMIC DNA]</scope>
    <source>
        <strain evidence="7 8">FSL S4-120</strain>
    </source>
</reference>
<accession>A0ABP2K211</accession>
<evidence type="ECO:0000256" key="1">
    <source>
        <dbReference type="ARBA" id="ARBA00022475"/>
    </source>
</evidence>
<dbReference type="SUPFAM" id="SSF53850">
    <property type="entry name" value="Periplasmic binding protein-like II"/>
    <property type="match status" value="1"/>
</dbReference>
<evidence type="ECO:0000256" key="4">
    <source>
        <dbReference type="ARBA" id="ARBA00023139"/>
    </source>
</evidence>
<dbReference type="PANTHER" id="PTHR43649">
    <property type="entry name" value="ARABINOSE-BINDING PROTEIN-RELATED"/>
    <property type="match status" value="1"/>
</dbReference>
<dbReference type="Pfam" id="PF01547">
    <property type="entry name" value="SBP_bac_1"/>
    <property type="match status" value="1"/>
</dbReference>
<feature type="chain" id="PRO_5046570361" evidence="6">
    <location>
        <begin position="21"/>
        <end position="120"/>
    </location>
</feature>
<evidence type="ECO:0000256" key="6">
    <source>
        <dbReference type="SAM" id="SignalP"/>
    </source>
</evidence>
<comment type="caution">
    <text evidence="7">The sequence shown here is derived from an EMBL/GenBank/DDBJ whole genome shotgun (WGS) entry which is preliminary data.</text>
</comment>
<gene>
    <name evidence="7" type="ORF">NT05LM_0267</name>
</gene>
<keyword evidence="3" id="KW-0472">Membrane</keyword>
<protein>
    <submittedName>
        <fullName evidence="7">Sugar ABC transporter, sugar-binding protein</fullName>
    </submittedName>
</protein>
<keyword evidence="1" id="KW-1003">Cell membrane</keyword>
<dbReference type="Proteomes" id="UP000003412">
    <property type="component" value="Chromosome"/>
</dbReference>
<evidence type="ECO:0000256" key="2">
    <source>
        <dbReference type="ARBA" id="ARBA00022729"/>
    </source>
</evidence>
<dbReference type="InterPro" id="IPR006059">
    <property type="entry name" value="SBP"/>
</dbReference>
<evidence type="ECO:0000256" key="3">
    <source>
        <dbReference type="ARBA" id="ARBA00023136"/>
    </source>
</evidence>
<feature type="signal peptide" evidence="6">
    <location>
        <begin position="1"/>
        <end position="20"/>
    </location>
</feature>
<evidence type="ECO:0000256" key="5">
    <source>
        <dbReference type="ARBA" id="ARBA00023288"/>
    </source>
</evidence>
<proteinExistence type="predicted"/>
<organism evidence="7 8">
    <name type="scientific">Listeria marthii FSL S4-120</name>
    <dbReference type="NCBI Taxonomy" id="702457"/>
    <lineage>
        <taxon>Bacteria</taxon>
        <taxon>Bacillati</taxon>
        <taxon>Bacillota</taxon>
        <taxon>Bacilli</taxon>
        <taxon>Bacillales</taxon>
        <taxon>Listeriaceae</taxon>
        <taxon>Listeria</taxon>
    </lineage>
</organism>